<dbReference type="AlphaFoldDB" id="A0A8B6F5C5"/>
<keyword evidence="3" id="KW-1185">Reference proteome</keyword>
<dbReference type="OrthoDB" id="8194222at2759"/>
<evidence type="ECO:0000313" key="2">
    <source>
        <dbReference type="EMBL" id="VDI43387.1"/>
    </source>
</evidence>
<comment type="caution">
    <text evidence="2">The sequence shown here is derived from an EMBL/GenBank/DDBJ whole genome shotgun (WGS) entry which is preliminary data.</text>
</comment>
<name>A0A8B6F5C5_MYTGA</name>
<dbReference type="EMBL" id="UYJE01006149">
    <property type="protein sequence ID" value="VDI43387.1"/>
    <property type="molecule type" value="Genomic_DNA"/>
</dbReference>
<protein>
    <recommendedName>
        <fullName evidence="1">HTH psq-type domain-containing protein</fullName>
    </recommendedName>
</protein>
<reference evidence="2" key="1">
    <citation type="submission" date="2018-11" db="EMBL/GenBank/DDBJ databases">
        <authorList>
            <person name="Alioto T."/>
            <person name="Alioto T."/>
        </authorList>
    </citation>
    <scope>NUCLEOTIDE SEQUENCE</scope>
</reference>
<dbReference type="InterPro" id="IPR009057">
    <property type="entry name" value="Homeodomain-like_sf"/>
</dbReference>
<gene>
    <name evidence="2" type="ORF">MGAL_10B002779</name>
</gene>
<organism evidence="2 3">
    <name type="scientific">Mytilus galloprovincialis</name>
    <name type="common">Mediterranean mussel</name>
    <dbReference type="NCBI Taxonomy" id="29158"/>
    <lineage>
        <taxon>Eukaryota</taxon>
        <taxon>Metazoa</taxon>
        <taxon>Spiralia</taxon>
        <taxon>Lophotrochozoa</taxon>
        <taxon>Mollusca</taxon>
        <taxon>Bivalvia</taxon>
        <taxon>Autobranchia</taxon>
        <taxon>Pteriomorphia</taxon>
        <taxon>Mytilida</taxon>
        <taxon>Mytiloidea</taxon>
        <taxon>Mytilidae</taxon>
        <taxon>Mytilinae</taxon>
        <taxon>Mytilus</taxon>
    </lineage>
</organism>
<proteinExistence type="predicted"/>
<accession>A0A8B6F5C5</accession>
<dbReference type="InterPro" id="IPR007889">
    <property type="entry name" value="HTH_Psq"/>
</dbReference>
<dbReference type="GO" id="GO:0003677">
    <property type="term" value="F:DNA binding"/>
    <property type="evidence" value="ECO:0007669"/>
    <property type="project" value="InterPro"/>
</dbReference>
<dbReference type="Proteomes" id="UP000596742">
    <property type="component" value="Unassembled WGS sequence"/>
</dbReference>
<evidence type="ECO:0000259" key="1">
    <source>
        <dbReference type="Pfam" id="PF05225"/>
    </source>
</evidence>
<evidence type="ECO:0000313" key="3">
    <source>
        <dbReference type="Proteomes" id="UP000596742"/>
    </source>
</evidence>
<dbReference type="SUPFAM" id="SSF46689">
    <property type="entry name" value="Homeodomain-like"/>
    <property type="match status" value="1"/>
</dbReference>
<feature type="domain" description="HTH psq-type" evidence="1">
    <location>
        <begin position="17"/>
        <end position="52"/>
    </location>
</feature>
<dbReference type="Gene3D" id="1.10.10.60">
    <property type="entry name" value="Homeodomain-like"/>
    <property type="match status" value="1"/>
</dbReference>
<dbReference type="Pfam" id="PF05225">
    <property type="entry name" value="HTH_psq"/>
    <property type="match status" value="1"/>
</dbReference>
<sequence length="67" mass="7783">MSMKKKRFLADYKMYNPQNLEKALQAVFTKQMSQKKAAETFGVPQTTISRRLPKFITDLMESAKKIP</sequence>